<organism evidence="1 2">
    <name type="scientific">Malus domestica</name>
    <name type="common">Apple</name>
    <name type="synonym">Pyrus malus</name>
    <dbReference type="NCBI Taxonomy" id="3750"/>
    <lineage>
        <taxon>Eukaryota</taxon>
        <taxon>Viridiplantae</taxon>
        <taxon>Streptophyta</taxon>
        <taxon>Embryophyta</taxon>
        <taxon>Tracheophyta</taxon>
        <taxon>Spermatophyta</taxon>
        <taxon>Magnoliopsida</taxon>
        <taxon>eudicotyledons</taxon>
        <taxon>Gunneridae</taxon>
        <taxon>Pentapetalae</taxon>
        <taxon>rosids</taxon>
        <taxon>fabids</taxon>
        <taxon>Rosales</taxon>
        <taxon>Rosaceae</taxon>
        <taxon>Amygdaloideae</taxon>
        <taxon>Maleae</taxon>
        <taxon>Malus</taxon>
    </lineage>
</organism>
<name>A0A498I1C4_MALDO</name>
<evidence type="ECO:0008006" key="3">
    <source>
        <dbReference type="Google" id="ProtNLM"/>
    </source>
</evidence>
<proteinExistence type="predicted"/>
<evidence type="ECO:0000313" key="2">
    <source>
        <dbReference type="Proteomes" id="UP000290289"/>
    </source>
</evidence>
<dbReference type="EMBL" id="RDQH01000341">
    <property type="protein sequence ID" value="RXH75735.1"/>
    <property type="molecule type" value="Genomic_DNA"/>
</dbReference>
<dbReference type="AlphaFoldDB" id="A0A498I1C4"/>
<comment type="caution">
    <text evidence="1">The sequence shown here is derived from an EMBL/GenBank/DDBJ whole genome shotgun (WGS) entry which is preliminary data.</text>
</comment>
<keyword evidence="2" id="KW-1185">Reference proteome</keyword>
<accession>A0A498I1C4</accession>
<evidence type="ECO:0000313" key="1">
    <source>
        <dbReference type="EMBL" id="RXH75735.1"/>
    </source>
</evidence>
<reference evidence="1 2" key="1">
    <citation type="submission" date="2018-10" db="EMBL/GenBank/DDBJ databases">
        <title>A high-quality apple genome assembly.</title>
        <authorList>
            <person name="Hu J."/>
        </authorList>
    </citation>
    <scope>NUCLEOTIDE SEQUENCE [LARGE SCALE GENOMIC DNA]</scope>
    <source>
        <strain evidence="2">cv. HFTH1</strain>
        <tissue evidence="1">Young leaf</tissue>
    </source>
</reference>
<protein>
    <recommendedName>
        <fullName evidence="3">Reverse transcriptase Ty1/copia-type domain-containing protein</fullName>
    </recommendedName>
</protein>
<gene>
    <name evidence="1" type="ORF">DVH24_039434</name>
</gene>
<sequence>MACNKVHLAFSGVHLTQTKYALDFLNRNNMLDCKPATTLIASRSQLSNQDGTPLSDPTEFCHLLESL</sequence>
<dbReference type="Proteomes" id="UP000290289">
    <property type="component" value="Chromosome 15"/>
</dbReference>